<organism evidence="1 2">
    <name type="scientific">Iningainema tapete BLCC-T55</name>
    <dbReference type="NCBI Taxonomy" id="2748662"/>
    <lineage>
        <taxon>Bacteria</taxon>
        <taxon>Bacillati</taxon>
        <taxon>Cyanobacteriota</taxon>
        <taxon>Cyanophyceae</taxon>
        <taxon>Nostocales</taxon>
        <taxon>Scytonemataceae</taxon>
        <taxon>Iningainema tapete</taxon>
    </lineage>
</organism>
<protein>
    <submittedName>
        <fullName evidence="1">CRISPR-associated protein Csx3</fullName>
    </submittedName>
</protein>
<dbReference type="Proteomes" id="UP000629098">
    <property type="component" value="Unassembled WGS sequence"/>
</dbReference>
<accession>A0A8J7C916</accession>
<reference evidence="1" key="1">
    <citation type="submission" date="2020-09" db="EMBL/GenBank/DDBJ databases">
        <title>Iningainema tapete sp. nov. (Scytonemataceae, Cyanobacteria) from greenhouses in central Florida (USA) produces two types of nodularin with biosynthetic potential for microcystin-LR and anabaenopeptins.</title>
        <authorList>
            <person name="Berthold D.E."/>
            <person name="Lefler F.W."/>
            <person name="Huang I.-S."/>
            <person name="Abdulla H."/>
            <person name="Zimba P.V."/>
            <person name="Laughinghouse H.D. IV."/>
        </authorList>
    </citation>
    <scope>NUCLEOTIDE SEQUENCE</scope>
    <source>
        <strain evidence="1">BLCCT55</strain>
    </source>
</reference>
<evidence type="ECO:0000313" key="2">
    <source>
        <dbReference type="Proteomes" id="UP000629098"/>
    </source>
</evidence>
<sequence>MTTYHINLEDDVLRVKFGTPANGDQIVRDAAARLDELIDSGELSGGSLLKINGRASVLVSQVLAHKLSHLYGAIAFFDPKIGDKGLDRYVITISHNPMYKVGDTLDLTRAQKNLSSVKVVLCGFANTGKSCFREGLKLAILQIPDAPDSYVISGCPDGDGSWYCETARRDPELAQQLKKEYKAKFTPEFAQLKAHEIRVINTPLLVFDVGGKISDENRLIMTEATHAVILANNEQEILTWQEFCKSLNLRVIAKIYSDYKGTADYIEAESPVIKGSVHYLERGEDVSTRPMVQALARLLVDVSKV</sequence>
<name>A0A8J7C916_9CYAN</name>
<proteinExistence type="predicted"/>
<dbReference type="AlphaFoldDB" id="A0A8J7C916"/>
<keyword evidence="2" id="KW-1185">Reference proteome</keyword>
<dbReference type="RefSeq" id="WP_190833778.1">
    <property type="nucleotide sequence ID" value="NZ_CAWPPI010000080.1"/>
</dbReference>
<gene>
    <name evidence="1" type="ORF">ICL16_25960</name>
</gene>
<evidence type="ECO:0000313" key="1">
    <source>
        <dbReference type="EMBL" id="MBD2775411.1"/>
    </source>
</evidence>
<dbReference type="EMBL" id="JACXAE010000080">
    <property type="protein sequence ID" value="MBD2775411.1"/>
    <property type="molecule type" value="Genomic_DNA"/>
</dbReference>
<comment type="caution">
    <text evidence="1">The sequence shown here is derived from an EMBL/GenBank/DDBJ whole genome shotgun (WGS) entry which is preliminary data.</text>
</comment>